<name>A0A4P6JYJ1_KTERU</name>
<dbReference type="InterPro" id="IPR051911">
    <property type="entry name" value="SDR_oxidoreductase"/>
</dbReference>
<reference evidence="4 5" key="1">
    <citation type="submission" date="2019-01" db="EMBL/GenBank/DDBJ databases">
        <title>Ktedonosporobacter rubrisoli SCAWS-G2.</title>
        <authorList>
            <person name="Huang Y."/>
            <person name="Yan B."/>
        </authorList>
    </citation>
    <scope>NUCLEOTIDE SEQUENCE [LARGE SCALE GENOMIC DNA]</scope>
    <source>
        <strain evidence="4 5">SCAWS-G2</strain>
    </source>
</reference>
<dbReference type="RefSeq" id="WP_129891940.1">
    <property type="nucleotide sequence ID" value="NZ_CP035758.1"/>
</dbReference>
<dbReference type="NCBIfam" id="NF006114">
    <property type="entry name" value="PRK08263.1"/>
    <property type="match status" value="1"/>
</dbReference>
<dbReference type="PANTHER" id="PTHR43976">
    <property type="entry name" value="SHORT CHAIN DEHYDROGENASE"/>
    <property type="match status" value="1"/>
</dbReference>
<accession>A0A4P6JYJ1</accession>
<dbReference type="Proteomes" id="UP000290365">
    <property type="component" value="Chromosome"/>
</dbReference>
<dbReference type="PRINTS" id="PR00080">
    <property type="entry name" value="SDRFAMILY"/>
</dbReference>
<dbReference type="Gene3D" id="3.40.50.720">
    <property type="entry name" value="NAD(P)-binding Rossmann-like Domain"/>
    <property type="match status" value="1"/>
</dbReference>
<protein>
    <submittedName>
        <fullName evidence="4">SDR family NAD(P)-dependent oxidoreductase</fullName>
    </submittedName>
</protein>
<dbReference type="PRINTS" id="PR00081">
    <property type="entry name" value="GDHRDH"/>
</dbReference>
<comment type="similarity">
    <text evidence="1 3">Belongs to the short-chain dehydrogenases/reductases (SDR) family.</text>
</comment>
<dbReference type="InterPro" id="IPR002347">
    <property type="entry name" value="SDR_fam"/>
</dbReference>
<dbReference type="PANTHER" id="PTHR43976:SF16">
    <property type="entry name" value="SHORT-CHAIN DEHYDROGENASE_REDUCTASE FAMILY PROTEIN"/>
    <property type="match status" value="1"/>
</dbReference>
<evidence type="ECO:0000313" key="5">
    <source>
        <dbReference type="Proteomes" id="UP000290365"/>
    </source>
</evidence>
<dbReference type="Pfam" id="PF00106">
    <property type="entry name" value="adh_short"/>
    <property type="match status" value="1"/>
</dbReference>
<dbReference type="InterPro" id="IPR036291">
    <property type="entry name" value="NAD(P)-bd_dom_sf"/>
</dbReference>
<proteinExistence type="inferred from homology"/>
<evidence type="ECO:0000256" key="1">
    <source>
        <dbReference type="ARBA" id="ARBA00006484"/>
    </source>
</evidence>
<dbReference type="EMBL" id="CP035758">
    <property type="protein sequence ID" value="QBD80878.1"/>
    <property type="molecule type" value="Genomic_DNA"/>
</dbReference>
<gene>
    <name evidence="4" type="ORF">EPA93_34880</name>
</gene>
<dbReference type="CDD" id="cd05374">
    <property type="entry name" value="17beta-HSD-like_SDR_c"/>
    <property type="match status" value="1"/>
</dbReference>
<keyword evidence="2" id="KW-0560">Oxidoreductase</keyword>
<dbReference type="GO" id="GO:0016491">
    <property type="term" value="F:oxidoreductase activity"/>
    <property type="evidence" value="ECO:0007669"/>
    <property type="project" value="UniProtKB-KW"/>
</dbReference>
<dbReference type="SUPFAM" id="SSF51735">
    <property type="entry name" value="NAD(P)-binding Rossmann-fold domains"/>
    <property type="match status" value="1"/>
</dbReference>
<evidence type="ECO:0000256" key="2">
    <source>
        <dbReference type="ARBA" id="ARBA00023002"/>
    </source>
</evidence>
<sequence length="272" mass="30011">MTKVWFITGASRGLGREWAEAALERGDKVAVTARKIETLDELVQKFGANVLPLQLDVTNRAQAFNAVEQAAEHFGSLDVVINNAGYGHFGMVEELSEDDVRAQMETNFFGTLWVTQAAQPIMRKQQAGRIIQVTSEGGIRAFPNIGAYHASKWAVEGLSQALAQEVKPFGIHITCLEPGPYSTGWLAVGSRKSKENPDYQVVRDSIEYGWELGTPRASRAGILQIVDADQPPLRIFFGKSLEPIIAEYKQRLATWDKWLPVSIEAYGASSSE</sequence>
<organism evidence="4 5">
    <name type="scientific">Ktedonosporobacter rubrisoli</name>
    <dbReference type="NCBI Taxonomy" id="2509675"/>
    <lineage>
        <taxon>Bacteria</taxon>
        <taxon>Bacillati</taxon>
        <taxon>Chloroflexota</taxon>
        <taxon>Ktedonobacteria</taxon>
        <taxon>Ktedonobacterales</taxon>
        <taxon>Ktedonosporobacteraceae</taxon>
        <taxon>Ktedonosporobacter</taxon>
    </lineage>
</organism>
<dbReference type="OrthoDB" id="9792003at2"/>
<evidence type="ECO:0000313" key="4">
    <source>
        <dbReference type="EMBL" id="QBD80878.1"/>
    </source>
</evidence>
<evidence type="ECO:0000256" key="3">
    <source>
        <dbReference type="RuleBase" id="RU000363"/>
    </source>
</evidence>
<dbReference type="AlphaFoldDB" id="A0A4P6JYJ1"/>
<dbReference type="KEGG" id="kbs:EPA93_34880"/>
<keyword evidence="5" id="KW-1185">Reference proteome</keyword>